<keyword evidence="3" id="KW-1185">Reference proteome</keyword>
<dbReference type="Gene3D" id="2.30.30.30">
    <property type="match status" value="1"/>
</dbReference>
<dbReference type="Proteomes" id="UP001241656">
    <property type="component" value="Chromosome"/>
</dbReference>
<organism evidence="2 3">
    <name type="scientific">Chryseobacterium gotjawalense</name>
    <dbReference type="NCBI Taxonomy" id="3042315"/>
    <lineage>
        <taxon>Bacteria</taxon>
        <taxon>Pseudomonadati</taxon>
        <taxon>Bacteroidota</taxon>
        <taxon>Flavobacteriia</taxon>
        <taxon>Flavobacteriales</taxon>
        <taxon>Weeksellaceae</taxon>
        <taxon>Chryseobacterium group</taxon>
        <taxon>Chryseobacterium</taxon>
    </lineage>
</organism>
<evidence type="ECO:0000313" key="3">
    <source>
        <dbReference type="Proteomes" id="UP001241656"/>
    </source>
</evidence>
<dbReference type="RefSeq" id="WP_282905606.1">
    <property type="nucleotide sequence ID" value="NZ_CP124855.1"/>
</dbReference>
<evidence type="ECO:0000259" key="1">
    <source>
        <dbReference type="Pfam" id="PF00467"/>
    </source>
</evidence>
<dbReference type="InterPro" id="IPR008991">
    <property type="entry name" value="Translation_prot_SH3-like_sf"/>
</dbReference>
<proteinExistence type="predicted"/>
<protein>
    <submittedName>
        <fullName evidence="2">KOW motif-containing protein</fullName>
    </submittedName>
</protein>
<dbReference type="InterPro" id="IPR005824">
    <property type="entry name" value="KOW"/>
</dbReference>
<evidence type="ECO:0000313" key="2">
    <source>
        <dbReference type="EMBL" id="WHF52306.1"/>
    </source>
</evidence>
<gene>
    <name evidence="2" type="ORF">QGN23_03270</name>
</gene>
<feature type="domain" description="KOW" evidence="1">
    <location>
        <begin position="11"/>
        <end position="35"/>
    </location>
</feature>
<sequence>MDDEKKQLKNGDFCLVIGGTHKGKFGTVQDLHLSKTGHRTITVFQENGVRFKTLAKNVSVVSSEN</sequence>
<dbReference type="EMBL" id="CP124855">
    <property type="protein sequence ID" value="WHF52306.1"/>
    <property type="molecule type" value="Genomic_DNA"/>
</dbReference>
<dbReference type="Pfam" id="PF00467">
    <property type="entry name" value="KOW"/>
    <property type="match status" value="1"/>
</dbReference>
<dbReference type="SUPFAM" id="SSF50104">
    <property type="entry name" value="Translation proteins SH3-like domain"/>
    <property type="match status" value="1"/>
</dbReference>
<name>A0ABY8REL0_9FLAO</name>
<reference evidence="2 3" key="1">
    <citation type="submission" date="2023-05" db="EMBL/GenBank/DDBJ databases">
        <title>Genomic insight into Chryseobacterium sp. wdc7 isolated forest soil (Gotjawal).</title>
        <authorList>
            <person name="Park S.-J."/>
        </authorList>
    </citation>
    <scope>NUCLEOTIDE SEQUENCE [LARGE SCALE GENOMIC DNA]</scope>
    <source>
        <strain evidence="3">wdc7</strain>
    </source>
</reference>
<accession>A0ABY8REL0</accession>
<dbReference type="InterPro" id="IPR014722">
    <property type="entry name" value="Rib_uL2_dom2"/>
</dbReference>